<dbReference type="InterPro" id="IPR017642">
    <property type="entry name" value="DNA_S_mod_DndB"/>
</dbReference>
<evidence type="ECO:0000313" key="1">
    <source>
        <dbReference type="EMBL" id="SQB25925.1"/>
    </source>
</evidence>
<organism evidence="1 2">
    <name type="scientific">Citrobacter koseri</name>
    <name type="common">Citrobacter diversus</name>
    <dbReference type="NCBI Taxonomy" id="545"/>
    <lineage>
        <taxon>Bacteria</taxon>
        <taxon>Pseudomonadati</taxon>
        <taxon>Pseudomonadota</taxon>
        <taxon>Gammaproteobacteria</taxon>
        <taxon>Enterobacterales</taxon>
        <taxon>Enterobacteriaceae</taxon>
        <taxon>Citrobacter</taxon>
    </lineage>
</organism>
<protein>
    <submittedName>
        <fullName evidence="1">DNA sulfur modification protein DndB</fullName>
    </submittedName>
</protein>
<dbReference type="InterPro" id="IPR017601">
    <property type="entry name" value="DGQHR-contain_dom"/>
</dbReference>
<sequence length="386" mass="44213">MLLHVRTNKSFFSFEHPMSKIRRGLSVVSNIVSGISFPAIRGIQAGHEYYIVMCPLKRLKKIFTLDESMLAETDKAQRVLNHSRIPQIARYIHSNRHDYTFSAITACIEGKTFFEPIAQEGHGSKIGNLVVDEDAEFYLTDGQHRSAAIQQALEEDPALGDETISVVFFVDKNLKQRQKIFRDLNLYPIPANRSIAVLYGSSPEENLTNHVVEYSDFFNGVVEFSSRISKRSAKFFMHSSVHAACMELCPNITEESWQKQAEKAVEYWDELAKNLPLWQQAKNHQIKPADRANYVLFSAILLKSFAMFGKEILAEHADWKQMLKSLQGLNWARTNKVWVERCFNKGRMDHSVYSALLTLNALKQHLQLPLNSEQQKAEDKFLGTKK</sequence>
<dbReference type="EMBL" id="UAVY01000002">
    <property type="protein sequence ID" value="SQB25925.1"/>
    <property type="molecule type" value="Genomic_DNA"/>
</dbReference>
<dbReference type="NCBIfam" id="TIGR03187">
    <property type="entry name" value="DGQHR"/>
    <property type="match status" value="1"/>
</dbReference>
<dbReference type="CDD" id="cd16412">
    <property type="entry name" value="dndB"/>
    <property type="match status" value="1"/>
</dbReference>
<proteinExistence type="predicted"/>
<gene>
    <name evidence="1" type="ORF">NCTC10786_01618</name>
</gene>
<accession>A0A2X2VR00</accession>
<dbReference type="NCBIfam" id="TIGR03233">
    <property type="entry name" value="DNA_S_dndB"/>
    <property type="match status" value="1"/>
</dbReference>
<dbReference type="Pfam" id="PF14072">
    <property type="entry name" value="DndB"/>
    <property type="match status" value="1"/>
</dbReference>
<reference evidence="1 2" key="1">
    <citation type="submission" date="2018-06" db="EMBL/GenBank/DDBJ databases">
        <authorList>
            <consortium name="Pathogen Informatics"/>
            <person name="Doyle S."/>
        </authorList>
    </citation>
    <scope>NUCLEOTIDE SEQUENCE [LARGE SCALE GENOMIC DNA]</scope>
    <source>
        <strain evidence="1 2">NCTC10786</strain>
    </source>
</reference>
<evidence type="ECO:0000313" key="2">
    <source>
        <dbReference type="Proteomes" id="UP000251584"/>
    </source>
</evidence>
<dbReference type="Proteomes" id="UP000251584">
    <property type="component" value="Unassembled WGS sequence"/>
</dbReference>
<dbReference type="AlphaFoldDB" id="A0A2X2VR00"/>
<name>A0A2X2VR00_CITKO</name>